<sequence>MPYPLHRLKVDVAEKTGTPNSGRRSGQKKQARRLRSQERLWRFAYRILALKKFPLIRTCGFAPGVLASVLSTSAALPFTL</sequence>
<accession>A0ABQ6CQN3</accession>
<organism evidence="2 3">
    <name type="scientific">Labrys miyagiensis</name>
    <dbReference type="NCBI Taxonomy" id="346912"/>
    <lineage>
        <taxon>Bacteria</taxon>
        <taxon>Pseudomonadati</taxon>
        <taxon>Pseudomonadota</taxon>
        <taxon>Alphaproteobacteria</taxon>
        <taxon>Hyphomicrobiales</taxon>
        <taxon>Xanthobacteraceae</taxon>
        <taxon>Labrys</taxon>
    </lineage>
</organism>
<keyword evidence="3" id="KW-1185">Reference proteome</keyword>
<name>A0ABQ6CQN3_9HYPH</name>
<reference evidence="3" key="1">
    <citation type="journal article" date="2019" name="Int. J. Syst. Evol. Microbiol.">
        <title>The Global Catalogue of Microorganisms (GCM) 10K type strain sequencing project: providing services to taxonomists for standard genome sequencing and annotation.</title>
        <authorList>
            <consortium name="The Broad Institute Genomics Platform"/>
            <consortium name="The Broad Institute Genome Sequencing Center for Infectious Disease"/>
            <person name="Wu L."/>
            <person name="Ma J."/>
        </authorList>
    </citation>
    <scope>NUCLEOTIDE SEQUENCE [LARGE SCALE GENOMIC DNA]</scope>
    <source>
        <strain evidence="3">NBRC 101365</strain>
    </source>
</reference>
<evidence type="ECO:0000256" key="1">
    <source>
        <dbReference type="SAM" id="MobiDB-lite"/>
    </source>
</evidence>
<dbReference type="EMBL" id="BSPC01000064">
    <property type="protein sequence ID" value="GLS22661.1"/>
    <property type="molecule type" value="Genomic_DNA"/>
</dbReference>
<evidence type="ECO:0000313" key="2">
    <source>
        <dbReference type="EMBL" id="GLS22661.1"/>
    </source>
</evidence>
<comment type="caution">
    <text evidence="2">The sequence shown here is derived from an EMBL/GenBank/DDBJ whole genome shotgun (WGS) entry which is preliminary data.</text>
</comment>
<protein>
    <submittedName>
        <fullName evidence="2">Uncharacterized protein</fullName>
    </submittedName>
</protein>
<feature type="region of interest" description="Disordered" evidence="1">
    <location>
        <begin position="12"/>
        <end position="33"/>
    </location>
</feature>
<evidence type="ECO:0000313" key="3">
    <source>
        <dbReference type="Proteomes" id="UP001156882"/>
    </source>
</evidence>
<proteinExistence type="predicted"/>
<dbReference type="Proteomes" id="UP001156882">
    <property type="component" value="Unassembled WGS sequence"/>
</dbReference>
<gene>
    <name evidence="2" type="ORF">GCM10007874_56810</name>
</gene>